<evidence type="ECO:0000313" key="4">
    <source>
        <dbReference type="EMBL" id="MPW25262.1"/>
    </source>
</evidence>
<dbReference type="Gene3D" id="1.10.357.10">
    <property type="entry name" value="Tetracycline Repressor, domain 2"/>
    <property type="match status" value="1"/>
</dbReference>
<feature type="DNA-binding region" description="H-T-H motif" evidence="2">
    <location>
        <begin position="31"/>
        <end position="50"/>
    </location>
</feature>
<dbReference type="InterPro" id="IPR039532">
    <property type="entry name" value="TetR_C_Firmicutes"/>
</dbReference>
<evidence type="ECO:0000313" key="5">
    <source>
        <dbReference type="Proteomes" id="UP000440004"/>
    </source>
</evidence>
<keyword evidence="1 2" id="KW-0238">DNA-binding</keyword>
<sequence>MHTNKLAAQSRSWLLDSFYNILREKAFQNITISEISECADLDRRTFYRHFKSKEAILQEYCQSIISEFASLILSQDNISKSNVTVAYFTFWKNHLDFLKLLERDNLLFYLLNEFELLLSIVRNTVKPEIDEGSITKIEHYHLSFFIGGFFNLLVKWLSKGALESPSEMAAIMEKVYPQ</sequence>
<dbReference type="SUPFAM" id="SSF46689">
    <property type="entry name" value="Homeodomain-like"/>
    <property type="match status" value="1"/>
</dbReference>
<dbReference type="EMBL" id="WHNX01000006">
    <property type="protein sequence ID" value="MPW25262.1"/>
    <property type="molecule type" value="Genomic_DNA"/>
</dbReference>
<keyword evidence="5" id="KW-1185">Reference proteome</keyword>
<comment type="caution">
    <text evidence="4">The sequence shown here is derived from an EMBL/GenBank/DDBJ whole genome shotgun (WGS) entry which is preliminary data.</text>
</comment>
<evidence type="ECO:0000256" key="2">
    <source>
        <dbReference type="PROSITE-ProRule" id="PRU00335"/>
    </source>
</evidence>
<dbReference type="InterPro" id="IPR009057">
    <property type="entry name" value="Homeodomain-like_sf"/>
</dbReference>
<evidence type="ECO:0000256" key="1">
    <source>
        <dbReference type="ARBA" id="ARBA00023125"/>
    </source>
</evidence>
<evidence type="ECO:0000259" key="3">
    <source>
        <dbReference type="PROSITE" id="PS50977"/>
    </source>
</evidence>
<dbReference type="PRINTS" id="PR00455">
    <property type="entry name" value="HTHTETR"/>
</dbReference>
<proteinExistence type="predicted"/>
<dbReference type="PANTHER" id="PTHR43479:SF11">
    <property type="entry name" value="ACREF_ENVCD OPERON REPRESSOR-RELATED"/>
    <property type="match status" value="1"/>
</dbReference>
<dbReference type="AlphaFoldDB" id="A0A6A7K7C7"/>
<reference evidence="4 5" key="1">
    <citation type="submission" date="2019-10" db="EMBL/GenBank/DDBJ databases">
        <title>Alkalibaculum tamaniensis sp.nov., a new alkaliphilic acetogen, isolated on methoxylated aromatics from a mud volcano.</title>
        <authorList>
            <person name="Khomyakova M.A."/>
            <person name="Merkel A.Y."/>
            <person name="Bonch-Osmolovskaya E.A."/>
            <person name="Slobodkin A.I."/>
        </authorList>
    </citation>
    <scope>NUCLEOTIDE SEQUENCE [LARGE SCALE GENOMIC DNA]</scope>
    <source>
        <strain evidence="4 5">M08DMB</strain>
    </source>
</reference>
<dbReference type="Pfam" id="PF00440">
    <property type="entry name" value="TetR_N"/>
    <property type="match status" value="1"/>
</dbReference>
<dbReference type="InterPro" id="IPR001647">
    <property type="entry name" value="HTH_TetR"/>
</dbReference>
<dbReference type="Proteomes" id="UP000440004">
    <property type="component" value="Unassembled WGS sequence"/>
</dbReference>
<dbReference type="Pfam" id="PF14278">
    <property type="entry name" value="TetR_C_8"/>
    <property type="match status" value="1"/>
</dbReference>
<dbReference type="InterPro" id="IPR050624">
    <property type="entry name" value="HTH-type_Tx_Regulator"/>
</dbReference>
<organism evidence="4 5">
    <name type="scientific">Alkalibaculum sporogenes</name>
    <dbReference type="NCBI Taxonomy" id="2655001"/>
    <lineage>
        <taxon>Bacteria</taxon>
        <taxon>Bacillati</taxon>
        <taxon>Bacillota</taxon>
        <taxon>Clostridia</taxon>
        <taxon>Eubacteriales</taxon>
        <taxon>Eubacteriaceae</taxon>
        <taxon>Alkalibaculum</taxon>
    </lineage>
</organism>
<accession>A0A6A7K7C7</accession>
<dbReference type="PROSITE" id="PS50977">
    <property type="entry name" value="HTH_TETR_2"/>
    <property type="match status" value="1"/>
</dbReference>
<protein>
    <submittedName>
        <fullName evidence="4">TetR family transcriptional regulator</fullName>
    </submittedName>
</protein>
<dbReference type="GO" id="GO:0003677">
    <property type="term" value="F:DNA binding"/>
    <property type="evidence" value="ECO:0007669"/>
    <property type="project" value="UniProtKB-UniRule"/>
</dbReference>
<dbReference type="PANTHER" id="PTHR43479">
    <property type="entry name" value="ACREF/ENVCD OPERON REPRESSOR-RELATED"/>
    <property type="match status" value="1"/>
</dbReference>
<name>A0A6A7K7C7_9FIRM</name>
<gene>
    <name evidence="4" type="ORF">GC105_05605</name>
</gene>
<dbReference type="RefSeq" id="WP_152802578.1">
    <property type="nucleotide sequence ID" value="NZ_WHNX01000006.1"/>
</dbReference>
<feature type="domain" description="HTH tetR-type" evidence="3">
    <location>
        <begin position="8"/>
        <end position="68"/>
    </location>
</feature>